<feature type="region of interest" description="Disordered" evidence="1">
    <location>
        <begin position="12"/>
        <end position="53"/>
    </location>
</feature>
<dbReference type="Ensembl" id="ENSEBUT00000024908.1">
    <property type="protein sequence ID" value="ENSEBUP00000024334.1"/>
    <property type="gene ID" value="ENSEBUG00000014996.1"/>
</dbReference>
<name>A0A8C4R3V4_EPTBU</name>
<dbReference type="OMA" id="APEEXDE"/>
<protein>
    <submittedName>
        <fullName evidence="2">Uncharacterized protein</fullName>
    </submittedName>
</protein>
<proteinExistence type="predicted"/>
<evidence type="ECO:0000313" key="3">
    <source>
        <dbReference type="Proteomes" id="UP000694388"/>
    </source>
</evidence>
<dbReference type="AlphaFoldDB" id="A0A8C4R3V4"/>
<dbReference type="Pfam" id="PF15559">
    <property type="entry name" value="DUF4660"/>
    <property type="match status" value="1"/>
</dbReference>
<reference evidence="2" key="1">
    <citation type="submission" date="2025-08" db="UniProtKB">
        <authorList>
            <consortium name="Ensembl"/>
        </authorList>
    </citation>
    <scope>IDENTIFICATION</scope>
</reference>
<evidence type="ECO:0000256" key="1">
    <source>
        <dbReference type="SAM" id="MobiDB-lite"/>
    </source>
</evidence>
<keyword evidence="3" id="KW-1185">Reference proteome</keyword>
<accession>A0A8C4R3V4</accession>
<dbReference type="InterPro" id="IPR029089">
    <property type="entry name" value="DUF4660"/>
</dbReference>
<organism evidence="2 3">
    <name type="scientific">Eptatretus burgeri</name>
    <name type="common">Inshore hagfish</name>
    <dbReference type="NCBI Taxonomy" id="7764"/>
    <lineage>
        <taxon>Eukaryota</taxon>
        <taxon>Metazoa</taxon>
        <taxon>Chordata</taxon>
        <taxon>Craniata</taxon>
        <taxon>Vertebrata</taxon>
        <taxon>Cyclostomata</taxon>
        <taxon>Myxini</taxon>
        <taxon>Myxiniformes</taxon>
        <taxon>Myxinidae</taxon>
        <taxon>Eptatretinae</taxon>
        <taxon>Eptatretus</taxon>
    </lineage>
</organism>
<dbReference type="Proteomes" id="UP000694388">
    <property type="component" value="Unplaced"/>
</dbReference>
<reference evidence="2" key="2">
    <citation type="submission" date="2025-09" db="UniProtKB">
        <authorList>
            <consortium name="Ensembl"/>
        </authorList>
    </citation>
    <scope>IDENTIFICATION</scope>
</reference>
<evidence type="ECO:0000313" key="2">
    <source>
        <dbReference type="Ensembl" id="ENSEBUP00000024334.1"/>
    </source>
</evidence>
<sequence length="119" mass="13273">MANSVQDPLAFFSAGNFSDSDEDSNGQEGRGSPTPRTEGGESGSGEVRSCSLPSPAEVLQTVRKPAFLRNPFAEGIDWSERLVKAPEEVNWGWEIYYIGVKHKLYRVYYNPWGRFIILG</sequence>